<name>A0ABY8CKC6_ENCHE</name>
<organism evidence="3 4">
    <name type="scientific">Encephalitozoon hellem</name>
    <name type="common">Microsporidian parasite</name>
    <dbReference type="NCBI Taxonomy" id="27973"/>
    <lineage>
        <taxon>Eukaryota</taxon>
        <taxon>Fungi</taxon>
        <taxon>Fungi incertae sedis</taxon>
        <taxon>Microsporidia</taxon>
        <taxon>Unikaryonidae</taxon>
        <taxon>Encephalitozoon</taxon>
    </lineage>
</organism>
<keyword evidence="4" id="KW-1185">Reference proteome</keyword>
<evidence type="ECO:0000256" key="2">
    <source>
        <dbReference type="SAM" id="Phobius"/>
    </source>
</evidence>
<comment type="similarity">
    <text evidence="1">Belongs to the UPF0328 family.</text>
</comment>
<feature type="transmembrane region" description="Helical" evidence="2">
    <location>
        <begin position="162"/>
        <end position="182"/>
    </location>
</feature>
<sequence>MGSISTLKLHLDDNLSNENRKLSNIIIVHGFKELMSIGFPILISLLLGEKVKDSLQLKFIVVLFPFLYSAVSLLIWKKSELSRNSLSSKLQKTLYFLSNALILLSIFISILSVVVFTFEEWDDEGMVAFPMLFPSLVVLPTYLLSISCRITSGSIFFVDNGVDIFIDLAILLCPLAGVVILGENFECIPYFSAASLLLFSTRLLRERYSLLTKKSAPTVWRQCAFIFILISIAFSFWCVGYECATIINRLTGYSIFRVINNVFSES</sequence>
<evidence type="ECO:0000313" key="3">
    <source>
        <dbReference type="EMBL" id="WEL39360.1"/>
    </source>
</evidence>
<evidence type="ECO:0000313" key="4">
    <source>
        <dbReference type="Proteomes" id="UP001217963"/>
    </source>
</evidence>
<feature type="transmembrane region" description="Helical" evidence="2">
    <location>
        <begin position="25"/>
        <end position="47"/>
    </location>
</feature>
<reference evidence="3 4" key="1">
    <citation type="submission" date="2023-02" db="EMBL/GenBank/DDBJ databases">
        <title>Encephalitozoon hellem ATCC 50451 complete genome.</title>
        <authorList>
            <person name="Mascarenhas dos Santos A.C."/>
            <person name="Julian A.T."/>
            <person name="Pombert J.-F."/>
        </authorList>
    </citation>
    <scope>NUCLEOTIDE SEQUENCE [LARGE SCALE GENOMIC DNA]</scope>
    <source>
        <strain evidence="3 4">ATCC 50451</strain>
    </source>
</reference>
<feature type="transmembrane region" description="Helical" evidence="2">
    <location>
        <begin position="96"/>
        <end position="116"/>
    </location>
</feature>
<keyword evidence="2" id="KW-0472">Membrane</keyword>
<feature type="transmembrane region" description="Helical" evidence="2">
    <location>
        <begin position="225"/>
        <end position="247"/>
    </location>
</feature>
<feature type="transmembrane region" description="Helical" evidence="2">
    <location>
        <begin position="59"/>
        <end position="76"/>
    </location>
</feature>
<dbReference type="Pfam" id="PF09591">
    <property type="entry name" value="DUF2463"/>
    <property type="match status" value="1"/>
</dbReference>
<proteinExistence type="inferred from homology"/>
<feature type="transmembrane region" description="Helical" evidence="2">
    <location>
        <begin position="128"/>
        <end position="150"/>
    </location>
</feature>
<gene>
    <name evidence="3" type="ORF">PFJ87_08g02280</name>
</gene>
<evidence type="ECO:0000256" key="1">
    <source>
        <dbReference type="ARBA" id="ARBA00010346"/>
    </source>
</evidence>
<keyword evidence="2" id="KW-0812">Transmembrane</keyword>
<dbReference type="Proteomes" id="UP001217963">
    <property type="component" value="Chromosome VIII"/>
</dbReference>
<accession>A0ABY8CKC6</accession>
<keyword evidence="2" id="KW-1133">Transmembrane helix</keyword>
<protein>
    <submittedName>
        <fullName evidence="3">DUF2463 domain-containing protein</fullName>
    </submittedName>
</protein>
<dbReference type="InterPro" id="IPR019081">
    <property type="entry name" value="UPF0328"/>
</dbReference>
<dbReference type="EMBL" id="CP119069">
    <property type="protein sequence ID" value="WEL39360.1"/>
    <property type="molecule type" value="Genomic_DNA"/>
</dbReference>